<accession>A0A0L7RHQ6</accession>
<evidence type="ECO:0000313" key="2">
    <source>
        <dbReference type="Proteomes" id="UP000053825"/>
    </source>
</evidence>
<protein>
    <submittedName>
        <fullName evidence="1">Uncharacterized protein</fullName>
    </submittedName>
</protein>
<sequence length="82" mass="9362">MNRKFQVTQSPDLTPLDFFPWVKLKGEVYQQRPTTPENMANGIINACTSIPPETIERASQAVISRIRKCIATDGYHFEHLIT</sequence>
<proteinExistence type="predicted"/>
<name>A0A0L7RHQ6_9HYME</name>
<reference evidence="1 2" key="1">
    <citation type="submission" date="2015-07" db="EMBL/GenBank/DDBJ databases">
        <title>The genome of Habropoda laboriosa.</title>
        <authorList>
            <person name="Pan H."/>
            <person name="Kapheim K."/>
        </authorList>
    </citation>
    <scope>NUCLEOTIDE SEQUENCE [LARGE SCALE GENOMIC DNA]</scope>
    <source>
        <strain evidence="1">0110345459</strain>
    </source>
</reference>
<dbReference type="InterPro" id="IPR036397">
    <property type="entry name" value="RNaseH_sf"/>
</dbReference>
<dbReference type="GO" id="GO:0003676">
    <property type="term" value="F:nucleic acid binding"/>
    <property type="evidence" value="ECO:0007669"/>
    <property type="project" value="InterPro"/>
</dbReference>
<dbReference type="EMBL" id="KQ414590">
    <property type="protein sequence ID" value="KOC70400.1"/>
    <property type="molecule type" value="Genomic_DNA"/>
</dbReference>
<dbReference type="PANTHER" id="PTHR47326">
    <property type="entry name" value="TRANSPOSABLE ELEMENT TC3 TRANSPOSASE-LIKE PROTEIN"/>
    <property type="match status" value="1"/>
</dbReference>
<gene>
    <name evidence="1" type="ORF">WH47_02903</name>
</gene>
<dbReference type="Proteomes" id="UP000053825">
    <property type="component" value="Unassembled WGS sequence"/>
</dbReference>
<evidence type="ECO:0000313" key="1">
    <source>
        <dbReference type="EMBL" id="KOC70400.1"/>
    </source>
</evidence>
<organism evidence="1 2">
    <name type="scientific">Habropoda laboriosa</name>
    <dbReference type="NCBI Taxonomy" id="597456"/>
    <lineage>
        <taxon>Eukaryota</taxon>
        <taxon>Metazoa</taxon>
        <taxon>Ecdysozoa</taxon>
        <taxon>Arthropoda</taxon>
        <taxon>Hexapoda</taxon>
        <taxon>Insecta</taxon>
        <taxon>Pterygota</taxon>
        <taxon>Neoptera</taxon>
        <taxon>Endopterygota</taxon>
        <taxon>Hymenoptera</taxon>
        <taxon>Apocrita</taxon>
        <taxon>Aculeata</taxon>
        <taxon>Apoidea</taxon>
        <taxon>Anthophila</taxon>
        <taxon>Apidae</taxon>
        <taxon>Habropoda</taxon>
    </lineage>
</organism>
<dbReference type="STRING" id="597456.A0A0L7RHQ6"/>
<dbReference type="PANTHER" id="PTHR47326:SF1">
    <property type="entry name" value="HTH PSQ-TYPE DOMAIN-CONTAINING PROTEIN"/>
    <property type="match status" value="1"/>
</dbReference>
<dbReference type="Gene3D" id="3.30.420.10">
    <property type="entry name" value="Ribonuclease H-like superfamily/Ribonuclease H"/>
    <property type="match status" value="1"/>
</dbReference>
<keyword evidence="2" id="KW-1185">Reference proteome</keyword>
<dbReference type="AlphaFoldDB" id="A0A0L7RHQ6"/>